<keyword evidence="5" id="KW-0282">Flagellum</keyword>
<dbReference type="Gene3D" id="3.40.50.10610">
    <property type="entry name" value="ABC-type transport auxiliary lipoprotein component"/>
    <property type="match status" value="1"/>
</dbReference>
<name>A0A1H6MNB7_9GAMM</name>
<feature type="domain" description="Flagellar assembly protein T C-terminal" evidence="2">
    <location>
        <begin position="300"/>
        <end position="371"/>
    </location>
</feature>
<organism evidence="5 6">
    <name type="scientific">Rheinheimera pacifica</name>
    <dbReference type="NCBI Taxonomy" id="173990"/>
    <lineage>
        <taxon>Bacteria</taxon>
        <taxon>Pseudomonadati</taxon>
        <taxon>Pseudomonadota</taxon>
        <taxon>Gammaproteobacteria</taxon>
        <taxon>Chromatiales</taxon>
        <taxon>Chromatiaceae</taxon>
        <taxon>Rheinheimera</taxon>
    </lineage>
</organism>
<evidence type="ECO:0000256" key="1">
    <source>
        <dbReference type="SAM" id="SignalP"/>
    </source>
</evidence>
<dbReference type="RefSeq" id="WP_092794282.1">
    <property type="nucleotide sequence ID" value="NZ_FNXF01000010.1"/>
</dbReference>
<dbReference type="InterPro" id="IPR038180">
    <property type="entry name" value="FlgT_N_sf"/>
</dbReference>
<keyword evidence="5" id="KW-0966">Cell projection</keyword>
<evidence type="ECO:0000259" key="4">
    <source>
        <dbReference type="Pfam" id="PF16548"/>
    </source>
</evidence>
<feature type="domain" description="Flagellar assembly protein T N-terminal" evidence="4">
    <location>
        <begin position="22"/>
        <end position="109"/>
    </location>
</feature>
<gene>
    <name evidence="5" type="ORF">SAMN05660691_02723</name>
</gene>
<dbReference type="Proteomes" id="UP000199371">
    <property type="component" value="Unassembled WGS sequence"/>
</dbReference>
<dbReference type="OrthoDB" id="8778507at2"/>
<dbReference type="InterPro" id="IPR032388">
    <property type="entry name" value="FlgT_C"/>
</dbReference>
<dbReference type="EMBL" id="FNXF01000010">
    <property type="protein sequence ID" value="SEI00028.1"/>
    <property type="molecule type" value="Genomic_DNA"/>
</dbReference>
<keyword evidence="6" id="KW-1185">Reference proteome</keyword>
<dbReference type="Gene3D" id="2.40.10.410">
    <property type="entry name" value="FlgT, C-terminal domain"/>
    <property type="match status" value="1"/>
</dbReference>
<dbReference type="Pfam" id="PF16538">
    <property type="entry name" value="FlgT_C"/>
    <property type="match status" value="1"/>
</dbReference>
<dbReference type="STRING" id="173990.SAMN05660691_02723"/>
<feature type="signal peptide" evidence="1">
    <location>
        <begin position="1"/>
        <end position="21"/>
    </location>
</feature>
<dbReference type="InterPro" id="IPR032386">
    <property type="entry name" value="FlgT_M"/>
</dbReference>
<evidence type="ECO:0000259" key="2">
    <source>
        <dbReference type="Pfam" id="PF16538"/>
    </source>
</evidence>
<dbReference type="Pfam" id="PF16539">
    <property type="entry name" value="FlgT_M"/>
    <property type="match status" value="1"/>
</dbReference>
<evidence type="ECO:0000259" key="3">
    <source>
        <dbReference type="Pfam" id="PF16539"/>
    </source>
</evidence>
<proteinExistence type="predicted"/>
<keyword evidence="1" id="KW-0732">Signal</keyword>
<accession>A0A1H6MNB7</accession>
<evidence type="ECO:0000313" key="6">
    <source>
        <dbReference type="Proteomes" id="UP000199371"/>
    </source>
</evidence>
<dbReference type="Pfam" id="PF16548">
    <property type="entry name" value="FlgT_N"/>
    <property type="match status" value="1"/>
</dbReference>
<evidence type="ECO:0000313" key="5">
    <source>
        <dbReference type="EMBL" id="SEI00028.1"/>
    </source>
</evidence>
<dbReference type="InterPro" id="IPR038165">
    <property type="entry name" value="FlgT_C_sf"/>
</dbReference>
<reference evidence="6" key="1">
    <citation type="submission" date="2016-10" db="EMBL/GenBank/DDBJ databases">
        <authorList>
            <person name="Varghese N."/>
            <person name="Submissions S."/>
        </authorList>
    </citation>
    <scope>NUCLEOTIDE SEQUENCE [LARGE SCALE GENOMIC DNA]</scope>
    <source>
        <strain evidence="6">DSM 17616</strain>
    </source>
</reference>
<sequence>MKLYPCIGVLVASLFSVNSMADWYEATGQAVIEQGDIDSARQAAIEDALKRAALFAGASLSSTQQLINGILQQEQLGVVSNAQIGKLQLLSESRHNNMLTVTLRADITPQLSSCSGNPYRKPVLLSRIQLQARKDAIYGDLFTLGEHSTVQLERHLRDYSPTATVSSLPQEMPLHYLVYPATEQLFSQGYQYVISARINDMSLGEKTSHFWQKDLKQRYFAIEVTLFDLFEQNTVYQQEYRTSASWPYKSHNTPASHSQAFWQMPYGSKVDKLLQIIATDMQQQLQCKPLLSAIKQVRKNEVMLDLGKLHGLQLGDELQLFQLQRHPTTPGVKRLLQSQLNLTITELTERNAWASTNKQELLQHIQPGDVVSVRKSSGY</sequence>
<dbReference type="AlphaFoldDB" id="A0A1H6MNB7"/>
<keyword evidence="5" id="KW-0969">Cilium</keyword>
<feature type="chain" id="PRO_5011668424" evidence="1">
    <location>
        <begin position="22"/>
        <end position="379"/>
    </location>
</feature>
<dbReference type="Gene3D" id="3.30.1660.40">
    <property type="entry name" value="FlgT, N-terminal domain"/>
    <property type="match status" value="1"/>
</dbReference>
<dbReference type="InterPro" id="IPR032370">
    <property type="entry name" value="FlgT_N"/>
</dbReference>
<protein>
    <submittedName>
        <fullName evidence="5">Flagellar assembly protein T, C-terminal domain</fullName>
    </submittedName>
</protein>
<feature type="domain" description="Flagellar assembly protein T middle" evidence="3">
    <location>
        <begin position="113"/>
        <end position="251"/>
    </location>
</feature>